<evidence type="ECO:0000256" key="7">
    <source>
        <dbReference type="ARBA" id="ARBA00023040"/>
    </source>
</evidence>
<dbReference type="Pfam" id="PF05296">
    <property type="entry name" value="TAS2R"/>
    <property type="match status" value="2"/>
</dbReference>
<sequence length="350" mass="40286">VGTLAQGLLLIFTLFFHRFHCFSGKNSSFTFCKTLNSNEKILLLLGCSRFWYLGISWLYSFLLIIYPYCFCVPLLLESLAGFQSFFDCSNIWLSACLCVLYCKKIANFSNSFFIYLKLKIDKIVPWFLLGSVLLAFVFSILVYHICNETQCNNRNYSRQGYYLKHIIRLEEYLLPIGFVIGLVFSTSLTAVVFSALFLLFSLWKHKSLAMSIITYDFNEILFFSSFFLLGFGYAVSFMAVIFSAVFLLFSLWKHKQKMQTNSMKDLSVEAHIRAMKSILSFLVMYSINFVCLVLILFYIMANVNIVTILANIYVYGFPGVHSVVLILSNPQLEKALLKTLSCVKCEFCIK</sequence>
<evidence type="ECO:0000256" key="10">
    <source>
        <dbReference type="ARBA" id="ARBA00023224"/>
    </source>
</evidence>
<evidence type="ECO:0000256" key="3">
    <source>
        <dbReference type="ARBA" id="ARBA00022480"/>
    </source>
</evidence>
<organism evidence="14 15">
    <name type="scientific">Catharus ustulatus</name>
    <name type="common">Russet-backed thrush</name>
    <name type="synonym">Hylocichla ustulatus</name>
    <dbReference type="NCBI Taxonomy" id="91951"/>
    <lineage>
        <taxon>Eukaryota</taxon>
        <taxon>Metazoa</taxon>
        <taxon>Chordata</taxon>
        <taxon>Craniata</taxon>
        <taxon>Vertebrata</taxon>
        <taxon>Euteleostomi</taxon>
        <taxon>Archelosauria</taxon>
        <taxon>Archosauria</taxon>
        <taxon>Dinosauria</taxon>
        <taxon>Saurischia</taxon>
        <taxon>Theropoda</taxon>
        <taxon>Coelurosauria</taxon>
        <taxon>Aves</taxon>
        <taxon>Neognathae</taxon>
        <taxon>Neoaves</taxon>
        <taxon>Telluraves</taxon>
        <taxon>Australaves</taxon>
        <taxon>Passeriformes</taxon>
        <taxon>Turdidae</taxon>
        <taxon>Catharus</taxon>
    </lineage>
</organism>
<evidence type="ECO:0000256" key="12">
    <source>
        <dbReference type="RuleBase" id="RU004424"/>
    </source>
</evidence>
<keyword evidence="15" id="KW-1185">Reference proteome</keyword>
<evidence type="ECO:0000256" key="13">
    <source>
        <dbReference type="SAM" id="Phobius"/>
    </source>
</evidence>
<name>A0A8C3U1W0_CATUS</name>
<keyword evidence="6 13" id="KW-1133">Transmembrane helix</keyword>
<protein>
    <recommendedName>
        <fullName evidence="12">Taste receptor type 2</fullName>
    </recommendedName>
</protein>
<evidence type="ECO:0000256" key="6">
    <source>
        <dbReference type="ARBA" id="ARBA00022989"/>
    </source>
</evidence>
<keyword evidence="5 12" id="KW-0812">Transmembrane</keyword>
<keyword evidence="3 12" id="KW-0919">Taste</keyword>
<feature type="transmembrane region" description="Helical" evidence="13">
    <location>
        <begin position="50"/>
        <end position="76"/>
    </location>
</feature>
<dbReference type="Proteomes" id="UP000694563">
    <property type="component" value="Chromosome 3"/>
</dbReference>
<dbReference type="SUPFAM" id="SSF81321">
    <property type="entry name" value="Family A G protein-coupled receptor-like"/>
    <property type="match status" value="1"/>
</dbReference>
<feature type="transmembrane region" description="Helical" evidence="13">
    <location>
        <begin position="278"/>
        <end position="299"/>
    </location>
</feature>
<feature type="transmembrane region" description="Helical" evidence="13">
    <location>
        <begin position="172"/>
        <end position="200"/>
    </location>
</feature>
<feature type="transmembrane region" description="Helical" evidence="13">
    <location>
        <begin position="126"/>
        <end position="146"/>
    </location>
</feature>
<proteinExistence type="inferred from homology"/>
<evidence type="ECO:0000313" key="14">
    <source>
        <dbReference type="Ensembl" id="ENSCUSP00005007653.1"/>
    </source>
</evidence>
<keyword evidence="10 12" id="KW-0807">Transducer</keyword>
<evidence type="ECO:0000256" key="5">
    <source>
        <dbReference type="ARBA" id="ARBA00022692"/>
    </source>
</evidence>
<dbReference type="PANTHER" id="PTHR11394:SF47">
    <property type="entry name" value="TASTE RECEPTOR TYPE 2 MEMBER 40"/>
    <property type="match status" value="1"/>
</dbReference>
<dbReference type="Ensembl" id="ENSCUST00005007968.1">
    <property type="protein sequence ID" value="ENSCUSP00005007653.1"/>
    <property type="gene ID" value="ENSCUSG00005004758.1"/>
</dbReference>
<evidence type="ECO:0000256" key="1">
    <source>
        <dbReference type="ARBA" id="ARBA00004141"/>
    </source>
</evidence>
<dbReference type="PANTHER" id="PTHR11394">
    <property type="entry name" value="TASTE RECEPTOR TYPE 2"/>
    <property type="match status" value="1"/>
</dbReference>
<feature type="transmembrane region" description="Helical" evidence="13">
    <location>
        <begin position="220"/>
        <end position="249"/>
    </location>
</feature>
<keyword evidence="8 12" id="KW-0472">Membrane</keyword>
<evidence type="ECO:0000256" key="2">
    <source>
        <dbReference type="ARBA" id="ARBA00007376"/>
    </source>
</evidence>
<evidence type="ECO:0000313" key="15">
    <source>
        <dbReference type="Proteomes" id="UP000694563"/>
    </source>
</evidence>
<reference evidence="14" key="3">
    <citation type="submission" date="2025-09" db="UniProtKB">
        <authorList>
            <consortium name="Ensembl"/>
        </authorList>
    </citation>
    <scope>IDENTIFICATION</scope>
</reference>
<reference evidence="14" key="2">
    <citation type="submission" date="2025-08" db="UniProtKB">
        <authorList>
            <consortium name="Ensembl"/>
        </authorList>
    </citation>
    <scope>IDENTIFICATION</scope>
</reference>
<keyword evidence="4 12" id="KW-0716">Sensory transduction</keyword>
<dbReference type="InterPro" id="IPR007960">
    <property type="entry name" value="TAS2R"/>
</dbReference>
<feature type="transmembrane region" description="Helical" evidence="13">
    <location>
        <begin position="305"/>
        <end position="328"/>
    </location>
</feature>
<evidence type="ECO:0000256" key="9">
    <source>
        <dbReference type="ARBA" id="ARBA00023170"/>
    </source>
</evidence>
<comment type="similarity">
    <text evidence="2 11">Belongs to the G-protein coupled receptor T2R family.</text>
</comment>
<dbReference type="GO" id="GO:0033038">
    <property type="term" value="F:bitter taste receptor activity"/>
    <property type="evidence" value="ECO:0007669"/>
    <property type="project" value="InterPro"/>
</dbReference>
<comment type="subcellular location">
    <subcellularLocation>
        <location evidence="1 12">Membrane</location>
        <topology evidence="1 12">Multi-pass membrane protein</topology>
    </subcellularLocation>
</comment>
<dbReference type="AlphaFoldDB" id="A0A8C3U1W0"/>
<dbReference type="GO" id="GO:0004930">
    <property type="term" value="F:G protein-coupled receptor activity"/>
    <property type="evidence" value="ECO:0007669"/>
    <property type="project" value="UniProtKB-KW"/>
</dbReference>
<evidence type="ECO:0000256" key="11">
    <source>
        <dbReference type="RuleBase" id="RU004423"/>
    </source>
</evidence>
<keyword evidence="9 12" id="KW-0675">Receptor</keyword>
<accession>A0A8C3U1W0</accession>
<keyword evidence="7 12" id="KW-0297">G-protein coupled receptor</keyword>
<evidence type="ECO:0000256" key="8">
    <source>
        <dbReference type="ARBA" id="ARBA00023136"/>
    </source>
</evidence>
<dbReference type="GO" id="GO:0016020">
    <property type="term" value="C:membrane"/>
    <property type="evidence" value="ECO:0007669"/>
    <property type="project" value="UniProtKB-SubCell"/>
</dbReference>
<reference evidence="14" key="1">
    <citation type="submission" date="2020-10" db="EMBL/GenBank/DDBJ databases">
        <title>Catharus ustulatus (Swainson's thrush) genome, bCatUst1, primary haplotype v2.</title>
        <authorList>
            <person name="Delmore K."/>
            <person name="Vafadar M."/>
            <person name="Formenti G."/>
            <person name="Chow W."/>
            <person name="Pelan S."/>
            <person name="Howe K."/>
            <person name="Rhie A."/>
            <person name="Mountcastle J."/>
            <person name="Haase B."/>
            <person name="Fedrigo O."/>
            <person name="Jarvis E.D."/>
        </authorList>
    </citation>
    <scope>NUCLEOTIDE SEQUENCE [LARGE SCALE GENOMIC DNA]</scope>
</reference>
<evidence type="ECO:0000256" key="4">
    <source>
        <dbReference type="ARBA" id="ARBA00022606"/>
    </source>
</evidence>